<dbReference type="EMBL" id="CAJVPW010000015">
    <property type="protein sequence ID" value="CAG8439389.1"/>
    <property type="molecule type" value="Genomic_DNA"/>
</dbReference>
<proteinExistence type="predicted"/>
<evidence type="ECO:0000313" key="1">
    <source>
        <dbReference type="EMBL" id="CAG8439389.1"/>
    </source>
</evidence>
<keyword evidence="2" id="KW-1185">Reference proteome</keyword>
<gene>
    <name evidence="1" type="ORF">SPELUC_LOCUS52</name>
</gene>
<protein>
    <submittedName>
        <fullName evidence="1">15716_t:CDS:1</fullName>
    </submittedName>
</protein>
<comment type="caution">
    <text evidence="1">The sequence shown here is derived from an EMBL/GenBank/DDBJ whole genome shotgun (WGS) entry which is preliminary data.</text>
</comment>
<dbReference type="Proteomes" id="UP000789366">
    <property type="component" value="Unassembled WGS sequence"/>
</dbReference>
<organism evidence="1 2">
    <name type="scientific">Cetraspora pellucida</name>
    <dbReference type="NCBI Taxonomy" id="1433469"/>
    <lineage>
        <taxon>Eukaryota</taxon>
        <taxon>Fungi</taxon>
        <taxon>Fungi incertae sedis</taxon>
        <taxon>Mucoromycota</taxon>
        <taxon>Glomeromycotina</taxon>
        <taxon>Glomeromycetes</taxon>
        <taxon>Diversisporales</taxon>
        <taxon>Gigasporaceae</taxon>
        <taxon>Cetraspora</taxon>
    </lineage>
</organism>
<accession>A0ACA9JXN6</accession>
<feature type="non-terminal residue" evidence="1">
    <location>
        <position position="1"/>
    </location>
</feature>
<reference evidence="1" key="1">
    <citation type="submission" date="2021-06" db="EMBL/GenBank/DDBJ databases">
        <authorList>
            <person name="Kallberg Y."/>
            <person name="Tangrot J."/>
            <person name="Rosling A."/>
        </authorList>
    </citation>
    <scope>NUCLEOTIDE SEQUENCE</scope>
    <source>
        <strain evidence="1">28 12/20/2015</strain>
    </source>
</reference>
<name>A0ACA9JXN6_9GLOM</name>
<evidence type="ECO:0000313" key="2">
    <source>
        <dbReference type="Proteomes" id="UP000789366"/>
    </source>
</evidence>
<sequence length="319" mass="37466">LITFPTGPTTEDELQGNILRRIETLLENLVEACHRASDRTQKAQKKQHDYHDSKYPIESYEIGELVLLFKSSLAMSHSSKLEEKWTGPYYIHDTYRNSTYKLRTIDRQVYKKPVHGNSKSRMKGWKEFSLFPRKESNMKMNNPEIEIKSLSTCTEAQQIHEKVPLYIEDLRRREISLQSLEIVIGRSWEYQMRQLCAKLNKNLQNPSANLQNFYLLGKKINDTNWGDAVRKLIQEEFPNGYRNFWKTAFCVYTLYSCRGIPNLFNMQHIMPHILLKMYENDFSKLLDEAKTLKSQEEVDLLNLYETFTGAQSTDKISVA</sequence>